<dbReference type="GO" id="GO:0005794">
    <property type="term" value="C:Golgi apparatus"/>
    <property type="evidence" value="ECO:0007669"/>
    <property type="project" value="TreeGrafter"/>
</dbReference>
<dbReference type="SUPFAM" id="SSF53448">
    <property type="entry name" value="Nucleotide-diphospho-sugar transferases"/>
    <property type="match status" value="1"/>
</dbReference>
<evidence type="ECO:0000313" key="5">
    <source>
        <dbReference type="Proteomes" id="UP000271162"/>
    </source>
</evidence>
<dbReference type="Pfam" id="PF00535">
    <property type="entry name" value="Glycos_transf_2"/>
    <property type="match status" value="1"/>
</dbReference>
<dbReference type="AlphaFoldDB" id="A0A0N4YMB4"/>
<keyword evidence="2" id="KW-0812">Transmembrane</keyword>
<evidence type="ECO:0000313" key="4">
    <source>
        <dbReference type="EMBL" id="VDL82025.1"/>
    </source>
</evidence>
<dbReference type="EMBL" id="UYSL01023314">
    <property type="protein sequence ID" value="VDL82025.1"/>
    <property type="molecule type" value="Genomic_DNA"/>
</dbReference>
<dbReference type="GO" id="GO:0004653">
    <property type="term" value="F:polypeptide N-acetylgalactosaminyltransferase activity"/>
    <property type="evidence" value="ECO:0007669"/>
    <property type="project" value="TreeGrafter"/>
</dbReference>
<dbReference type="STRING" id="27835.A0A0N4YMB4"/>
<feature type="domain" description="Glycosyltransferase 2-like" evidence="3">
    <location>
        <begin position="88"/>
        <end position="192"/>
    </location>
</feature>
<keyword evidence="5" id="KW-1185">Reference proteome</keyword>
<reference evidence="4 5" key="2">
    <citation type="submission" date="2018-11" db="EMBL/GenBank/DDBJ databases">
        <authorList>
            <consortium name="Pathogen Informatics"/>
        </authorList>
    </citation>
    <scope>NUCLEOTIDE SEQUENCE [LARGE SCALE GENOMIC DNA]</scope>
</reference>
<gene>
    <name evidence="4" type="ORF">NBR_LOCUS18304</name>
</gene>
<organism evidence="6">
    <name type="scientific">Nippostrongylus brasiliensis</name>
    <name type="common">Rat hookworm</name>
    <dbReference type="NCBI Taxonomy" id="27835"/>
    <lineage>
        <taxon>Eukaryota</taxon>
        <taxon>Metazoa</taxon>
        <taxon>Ecdysozoa</taxon>
        <taxon>Nematoda</taxon>
        <taxon>Chromadorea</taxon>
        <taxon>Rhabditida</taxon>
        <taxon>Rhabditina</taxon>
        <taxon>Rhabditomorpha</taxon>
        <taxon>Strongyloidea</taxon>
        <taxon>Heligmosomidae</taxon>
        <taxon>Nippostrongylus</taxon>
    </lineage>
</organism>
<reference evidence="6" key="1">
    <citation type="submission" date="2017-02" db="UniProtKB">
        <authorList>
            <consortium name="WormBaseParasite"/>
        </authorList>
    </citation>
    <scope>IDENTIFICATION</scope>
</reference>
<keyword evidence="2" id="KW-1133">Transmembrane helix</keyword>
<dbReference type="PANTHER" id="PTHR11675:SF131">
    <property type="entry name" value="POLYPEPTIDE N-ACETYLGALACTOSAMINYLTRANSFERASE 9-RELATED"/>
    <property type="match status" value="1"/>
</dbReference>
<protein>
    <submittedName>
        <fullName evidence="6">Glyco_trans_2-like domain-containing protein</fullName>
    </submittedName>
</protein>
<evidence type="ECO:0000256" key="1">
    <source>
        <dbReference type="ARBA" id="ARBA00023157"/>
    </source>
</evidence>
<dbReference type="GO" id="GO:0006493">
    <property type="term" value="P:protein O-linked glycosylation"/>
    <property type="evidence" value="ECO:0007669"/>
    <property type="project" value="TreeGrafter"/>
</dbReference>
<dbReference type="Gene3D" id="3.90.550.10">
    <property type="entry name" value="Spore Coat Polysaccharide Biosynthesis Protein SpsA, Chain A"/>
    <property type="match status" value="1"/>
</dbReference>
<evidence type="ECO:0000259" key="3">
    <source>
        <dbReference type="Pfam" id="PF00535"/>
    </source>
</evidence>
<feature type="transmembrane region" description="Helical" evidence="2">
    <location>
        <begin position="12"/>
        <end position="32"/>
    </location>
</feature>
<dbReference type="PANTHER" id="PTHR11675">
    <property type="entry name" value="N-ACETYLGALACTOSAMINYLTRANSFERASE"/>
    <property type="match status" value="1"/>
</dbReference>
<accession>A0A0N4YMB4</accession>
<proteinExistence type="predicted"/>
<keyword evidence="1" id="KW-1015">Disulfide bond</keyword>
<dbReference type="InterPro" id="IPR001173">
    <property type="entry name" value="Glyco_trans_2-like"/>
</dbReference>
<dbReference type="Proteomes" id="UP000271162">
    <property type="component" value="Unassembled WGS sequence"/>
</dbReference>
<evidence type="ECO:0000256" key="2">
    <source>
        <dbReference type="SAM" id="Phobius"/>
    </source>
</evidence>
<evidence type="ECO:0000313" key="6">
    <source>
        <dbReference type="WBParaSite" id="NBR_0001830301-mRNA-1"/>
    </source>
</evidence>
<dbReference type="InterPro" id="IPR029044">
    <property type="entry name" value="Nucleotide-diphossugar_trans"/>
</dbReference>
<name>A0A0N4YMB4_NIPBR</name>
<sequence>MPRNRLLLPKLFLVLPVLWLFVVFYVATVIQFNNDLSPEETSKYKQGYKNNAFNQFASDMISIHRTLPEVPDEECRSEKYSDDLPNTSVIVCFHNEAWSVLLRTVHSILERTPENLLKEIVLVDDFSELKHLKEPLARYMSQFPKVKIVRLEKREGLIRARLRGAAVADGQVLTYLDSHCECTEGRFTKFLAAPISRISVIDCIAVFLLSVPGPLWIGKNQKMISISDHIEPSLPRNLS</sequence>
<keyword evidence="2" id="KW-0472">Membrane</keyword>
<dbReference type="WBParaSite" id="NBR_0001830301-mRNA-1">
    <property type="protein sequence ID" value="NBR_0001830301-mRNA-1"/>
    <property type="gene ID" value="NBR_0001830301"/>
</dbReference>